<sequence length="101" mass="11053">MKAEKWIEICKEMAPHLKALELIAKNNDLDIVCIGAGVEMTGHATWIENDTGTHFRCASESDYGFKVEISNTDADSEFSCRFNPCAEKAPGAGKQSGTKEN</sequence>
<gene>
    <name evidence="1" type="ORF">PMF13cell1_00025</name>
</gene>
<evidence type="ECO:0000313" key="1">
    <source>
        <dbReference type="EMBL" id="QBE94536.1"/>
    </source>
</evidence>
<reference evidence="1 2" key="1">
    <citation type="submission" date="2019-01" db="EMBL/GenBank/DDBJ databases">
        <title>PMF-metabolizing Aryl O-demethylase.</title>
        <authorList>
            <person name="Kim M."/>
        </authorList>
    </citation>
    <scope>NUCLEOTIDE SEQUENCE [LARGE SCALE GENOMIC DNA]</scope>
    <source>
        <strain evidence="1 2">PMF1</strain>
    </source>
</reference>
<accession>A0A4P6LRK7</accession>
<dbReference type="Proteomes" id="UP000289794">
    <property type="component" value="Chromosome"/>
</dbReference>
<evidence type="ECO:0000313" key="2">
    <source>
        <dbReference type="Proteomes" id="UP000289794"/>
    </source>
</evidence>
<dbReference type="EMBL" id="CP035945">
    <property type="protein sequence ID" value="QBE94536.1"/>
    <property type="molecule type" value="Genomic_DNA"/>
</dbReference>
<name>A0A4P6LRK7_9FIRM</name>
<organism evidence="1 2">
    <name type="scientific">Blautia producta</name>
    <dbReference type="NCBI Taxonomy" id="33035"/>
    <lineage>
        <taxon>Bacteria</taxon>
        <taxon>Bacillati</taxon>
        <taxon>Bacillota</taxon>
        <taxon>Clostridia</taxon>
        <taxon>Lachnospirales</taxon>
        <taxon>Lachnospiraceae</taxon>
        <taxon>Blautia</taxon>
    </lineage>
</organism>
<dbReference type="RefSeq" id="WP_205730545.1">
    <property type="nucleotide sequence ID" value="NZ_CP035945.1"/>
</dbReference>
<dbReference type="AlphaFoldDB" id="A0A4P6LRK7"/>
<protein>
    <submittedName>
        <fullName evidence="1">Uncharacterized protein</fullName>
    </submittedName>
</protein>
<proteinExistence type="predicted"/>
<dbReference type="KEGG" id="bpro:PMF13cell1_00025"/>